<keyword evidence="2" id="KW-0546">Nucleotide metabolism</keyword>
<reference evidence="4 5" key="1">
    <citation type="submission" date="2020-08" db="EMBL/GenBank/DDBJ databases">
        <title>Genome public.</title>
        <authorList>
            <person name="Liu C."/>
            <person name="Sun Q."/>
        </authorList>
    </citation>
    <scope>NUCLEOTIDE SEQUENCE [LARGE SCALE GENOMIC DNA]</scope>
    <source>
        <strain evidence="4 5">BX17</strain>
    </source>
</reference>
<keyword evidence="5" id="KW-1185">Reference proteome</keyword>
<evidence type="ECO:0000256" key="1">
    <source>
        <dbReference type="ARBA" id="ARBA00022801"/>
    </source>
</evidence>
<feature type="transmembrane region" description="Helical" evidence="3">
    <location>
        <begin position="181"/>
        <end position="203"/>
    </location>
</feature>
<dbReference type="InterPro" id="IPR036157">
    <property type="entry name" value="dUTPase-like_sf"/>
</dbReference>
<evidence type="ECO:0000313" key="4">
    <source>
        <dbReference type="EMBL" id="MBC5650711.1"/>
    </source>
</evidence>
<comment type="caution">
    <text evidence="4">The sequence shown here is derived from an EMBL/GenBank/DDBJ whole genome shotgun (WGS) entry which is preliminary data.</text>
</comment>
<dbReference type="RefSeq" id="WP_021925884.1">
    <property type="nucleotide sequence ID" value="NZ_JACOOT010000014.1"/>
</dbReference>
<keyword evidence="1" id="KW-0378">Hydrolase</keyword>
<dbReference type="SUPFAM" id="SSF51283">
    <property type="entry name" value="dUTPase-like"/>
    <property type="match status" value="1"/>
</dbReference>
<name>A0A8I0ABE6_9FIRM</name>
<dbReference type="PANTHER" id="PTHR42680">
    <property type="entry name" value="DCTP DEAMINASE"/>
    <property type="match status" value="1"/>
</dbReference>
<dbReference type="Proteomes" id="UP000652847">
    <property type="component" value="Unassembled WGS sequence"/>
</dbReference>
<dbReference type="CDD" id="cd07557">
    <property type="entry name" value="trimeric_dUTPase"/>
    <property type="match status" value="1"/>
</dbReference>
<dbReference type="GO" id="GO:0006229">
    <property type="term" value="P:dUTP biosynthetic process"/>
    <property type="evidence" value="ECO:0007669"/>
    <property type="project" value="InterPro"/>
</dbReference>
<dbReference type="InterPro" id="IPR033704">
    <property type="entry name" value="dUTPase_trimeric"/>
</dbReference>
<evidence type="ECO:0000256" key="2">
    <source>
        <dbReference type="ARBA" id="ARBA00023080"/>
    </source>
</evidence>
<dbReference type="Pfam" id="PF22769">
    <property type="entry name" value="DCD"/>
    <property type="match status" value="1"/>
</dbReference>
<keyword evidence="3" id="KW-0472">Membrane</keyword>
<dbReference type="EMBL" id="JACOOT010000014">
    <property type="protein sequence ID" value="MBC5650711.1"/>
    <property type="molecule type" value="Genomic_DNA"/>
</dbReference>
<dbReference type="AlphaFoldDB" id="A0A8I0ABE6"/>
<dbReference type="GO" id="GO:0008829">
    <property type="term" value="F:dCTP deaminase activity"/>
    <property type="evidence" value="ECO:0007669"/>
    <property type="project" value="InterPro"/>
</dbReference>
<evidence type="ECO:0000256" key="3">
    <source>
        <dbReference type="SAM" id="Phobius"/>
    </source>
</evidence>
<dbReference type="PANTHER" id="PTHR42680:SF3">
    <property type="entry name" value="DCTP DEAMINASE"/>
    <property type="match status" value="1"/>
</dbReference>
<feature type="transmembrane region" description="Helical" evidence="3">
    <location>
        <begin position="215"/>
        <end position="236"/>
    </location>
</feature>
<evidence type="ECO:0008006" key="6">
    <source>
        <dbReference type="Google" id="ProtNLM"/>
    </source>
</evidence>
<dbReference type="Gene3D" id="2.70.40.10">
    <property type="match status" value="1"/>
</dbReference>
<protein>
    <recommendedName>
        <fullName evidence="6">dUTPase-like domain-containing protein</fullName>
    </recommendedName>
</protein>
<accession>A0A8I0ABE6</accession>
<dbReference type="InterPro" id="IPR011962">
    <property type="entry name" value="dCTP_deaminase"/>
</dbReference>
<keyword evidence="3" id="KW-1133">Transmembrane helix</keyword>
<sequence>MILVDKDIKNRQSEIFCDGCYDESCVNAVSYDLHILGIVAQDELADSYVLHPNEVIFVKMEEKIHMPKDLMGRIGEKNSRIRQGLWVSGPHYFPGHETYIYLRVQNITSDTIKVKKGDKIAQIFFEQLSDVPEHTYDQQQNASFNDEDQYRGMAEYKDEYEKRMEKIKDANNDLDEKINHIYANILTLMGIFVSVFSLITVNFSNLGKSFANTKYVAVMNLSLGIVICLFLGLIMFFINHKTCSKKMIVFYGVIMVVLIAVLLGVLLL</sequence>
<organism evidence="4 5">
    <name type="scientific">Blautia segnis</name>
    <dbReference type="NCBI Taxonomy" id="2763030"/>
    <lineage>
        <taxon>Bacteria</taxon>
        <taxon>Bacillati</taxon>
        <taxon>Bacillota</taxon>
        <taxon>Clostridia</taxon>
        <taxon>Lachnospirales</taxon>
        <taxon>Lachnospiraceae</taxon>
        <taxon>Blautia</taxon>
    </lineage>
</organism>
<feature type="transmembrane region" description="Helical" evidence="3">
    <location>
        <begin position="248"/>
        <end position="267"/>
    </location>
</feature>
<proteinExistence type="predicted"/>
<evidence type="ECO:0000313" key="5">
    <source>
        <dbReference type="Proteomes" id="UP000652847"/>
    </source>
</evidence>
<gene>
    <name evidence="4" type="ORF">H8S54_06205</name>
</gene>
<keyword evidence="3" id="KW-0812">Transmembrane</keyword>